<evidence type="ECO:0000256" key="1">
    <source>
        <dbReference type="SAM" id="MobiDB-lite"/>
    </source>
</evidence>
<keyword evidence="2" id="KW-1133">Transmembrane helix</keyword>
<keyword evidence="2" id="KW-0472">Membrane</keyword>
<evidence type="ECO:0008006" key="5">
    <source>
        <dbReference type="Google" id="ProtNLM"/>
    </source>
</evidence>
<comment type="caution">
    <text evidence="3">The sequence shown here is derived from an EMBL/GenBank/DDBJ whole genome shotgun (WGS) entry which is preliminary data.</text>
</comment>
<name>A0A7J7LCJ3_9MAGN</name>
<evidence type="ECO:0000256" key="2">
    <source>
        <dbReference type="SAM" id="Phobius"/>
    </source>
</evidence>
<dbReference type="OrthoDB" id="1851308at2759"/>
<protein>
    <recommendedName>
        <fullName evidence="5">DDE Tnp4 domain-containing protein</fullName>
    </recommendedName>
</protein>
<keyword evidence="2" id="KW-0812">Transmembrane</keyword>
<keyword evidence="4" id="KW-1185">Reference proteome</keyword>
<reference evidence="3 4" key="1">
    <citation type="journal article" date="2020" name="IScience">
        <title>Genome Sequencing of the Endangered Kingdonia uniflora (Circaeasteraceae, Ranunculales) Reveals Potential Mechanisms of Evolutionary Specialization.</title>
        <authorList>
            <person name="Sun Y."/>
            <person name="Deng T."/>
            <person name="Zhang A."/>
            <person name="Moore M.J."/>
            <person name="Landis J.B."/>
            <person name="Lin N."/>
            <person name="Zhang H."/>
            <person name="Zhang X."/>
            <person name="Huang J."/>
            <person name="Zhang X."/>
            <person name="Sun H."/>
            <person name="Wang H."/>
        </authorList>
    </citation>
    <scope>NUCLEOTIDE SEQUENCE [LARGE SCALE GENOMIC DNA]</scope>
    <source>
        <strain evidence="3">TB1705</strain>
        <tissue evidence="3">Leaf</tissue>
    </source>
</reference>
<evidence type="ECO:0000313" key="4">
    <source>
        <dbReference type="Proteomes" id="UP000541444"/>
    </source>
</evidence>
<sequence length="172" mass="19129">MNNFEEESEILVIVLVSSIVLGVTACTKYILDSSMGPYVNKVAERNDYMNSILSNGSKCWEGTAHDQRVLDDARSRMNPFIIPNGKYYLGDAGYTNKLGILAPYLRITLACFVLHNFIMGIDPNDPITVKASNDDQAPAQDTIPIPTASSSQSTTYRGDQNYWVNFRDNFAT</sequence>
<dbReference type="Proteomes" id="UP000541444">
    <property type="component" value="Unassembled WGS sequence"/>
</dbReference>
<dbReference type="AlphaFoldDB" id="A0A7J7LCJ3"/>
<feature type="region of interest" description="Disordered" evidence="1">
    <location>
        <begin position="129"/>
        <end position="154"/>
    </location>
</feature>
<evidence type="ECO:0000313" key="3">
    <source>
        <dbReference type="EMBL" id="KAF6140333.1"/>
    </source>
</evidence>
<proteinExistence type="predicted"/>
<feature type="transmembrane region" description="Helical" evidence="2">
    <location>
        <begin position="12"/>
        <end position="31"/>
    </location>
</feature>
<organism evidence="3 4">
    <name type="scientific">Kingdonia uniflora</name>
    <dbReference type="NCBI Taxonomy" id="39325"/>
    <lineage>
        <taxon>Eukaryota</taxon>
        <taxon>Viridiplantae</taxon>
        <taxon>Streptophyta</taxon>
        <taxon>Embryophyta</taxon>
        <taxon>Tracheophyta</taxon>
        <taxon>Spermatophyta</taxon>
        <taxon>Magnoliopsida</taxon>
        <taxon>Ranunculales</taxon>
        <taxon>Circaeasteraceae</taxon>
        <taxon>Kingdonia</taxon>
    </lineage>
</organism>
<dbReference type="EMBL" id="JACGCM010002391">
    <property type="protein sequence ID" value="KAF6140333.1"/>
    <property type="molecule type" value="Genomic_DNA"/>
</dbReference>
<gene>
    <name evidence="3" type="ORF">GIB67_011352</name>
</gene>
<accession>A0A7J7LCJ3</accession>